<dbReference type="Gene3D" id="1.20.1050.10">
    <property type="match status" value="1"/>
</dbReference>
<dbReference type="SFLD" id="SFLDG01150">
    <property type="entry name" value="Main.1:_Beta-like"/>
    <property type="match status" value="1"/>
</dbReference>
<dbReference type="PANTHER" id="PTHR44051:SF21">
    <property type="entry name" value="GLUTATHIONE S-TRANSFERASE FAMILY PROTEIN"/>
    <property type="match status" value="1"/>
</dbReference>
<dbReference type="Pfam" id="PF02798">
    <property type="entry name" value="GST_N"/>
    <property type="match status" value="1"/>
</dbReference>
<feature type="domain" description="GST N-terminal" evidence="1">
    <location>
        <begin position="1"/>
        <end position="82"/>
    </location>
</feature>
<protein>
    <submittedName>
        <fullName evidence="2">Glutathione S-transferase</fullName>
    </submittedName>
</protein>
<dbReference type="SUPFAM" id="SSF47616">
    <property type="entry name" value="GST C-terminal domain-like"/>
    <property type="match status" value="1"/>
</dbReference>
<name>A0A2S7K0Q1_9PROT</name>
<evidence type="ECO:0000313" key="2">
    <source>
        <dbReference type="EMBL" id="PQA86090.1"/>
    </source>
</evidence>
<comment type="caution">
    <text evidence="2">The sequence shown here is derived from an EMBL/GenBank/DDBJ whole genome shotgun (WGS) entry which is preliminary data.</text>
</comment>
<dbReference type="OrthoDB" id="5740960at2"/>
<dbReference type="SFLD" id="SFLDG00358">
    <property type="entry name" value="Main_(cytGST)"/>
    <property type="match status" value="1"/>
</dbReference>
<dbReference type="RefSeq" id="WP_104831302.1">
    <property type="nucleotide sequence ID" value="NZ_PJCH01000015.1"/>
</dbReference>
<keyword evidence="3" id="KW-1185">Reference proteome</keyword>
<dbReference type="SFLD" id="SFLDS00019">
    <property type="entry name" value="Glutathione_Transferase_(cytos"/>
    <property type="match status" value="1"/>
</dbReference>
<dbReference type="Gene3D" id="3.40.30.10">
    <property type="entry name" value="Glutaredoxin"/>
    <property type="match status" value="1"/>
</dbReference>
<reference evidence="2 3" key="1">
    <citation type="submission" date="2017-12" db="EMBL/GenBank/DDBJ databases">
        <authorList>
            <person name="Hurst M.R.H."/>
        </authorList>
    </citation>
    <scope>NUCLEOTIDE SEQUENCE [LARGE SCALE GENOMIC DNA]</scope>
    <source>
        <strain evidence="2 3">SY-3-19</strain>
    </source>
</reference>
<dbReference type="CDD" id="cd03046">
    <property type="entry name" value="GST_N_GTT1_like"/>
    <property type="match status" value="1"/>
</dbReference>
<dbReference type="CDD" id="cd03207">
    <property type="entry name" value="GST_C_8"/>
    <property type="match status" value="1"/>
</dbReference>
<dbReference type="InterPro" id="IPR004045">
    <property type="entry name" value="Glutathione_S-Trfase_N"/>
</dbReference>
<dbReference type="PANTHER" id="PTHR44051">
    <property type="entry name" value="GLUTATHIONE S-TRANSFERASE-RELATED"/>
    <property type="match status" value="1"/>
</dbReference>
<keyword evidence="2" id="KW-0808">Transferase</keyword>
<dbReference type="InterPro" id="IPR040079">
    <property type="entry name" value="Glutathione_S-Trfase"/>
</dbReference>
<gene>
    <name evidence="2" type="ORF">CW354_17130</name>
</gene>
<proteinExistence type="predicted"/>
<dbReference type="SUPFAM" id="SSF52833">
    <property type="entry name" value="Thioredoxin-like"/>
    <property type="match status" value="1"/>
</dbReference>
<dbReference type="AlphaFoldDB" id="A0A2S7K0Q1"/>
<dbReference type="EMBL" id="PJCH01000015">
    <property type="protein sequence ID" value="PQA86090.1"/>
    <property type="molecule type" value="Genomic_DNA"/>
</dbReference>
<dbReference type="GO" id="GO:0016740">
    <property type="term" value="F:transferase activity"/>
    <property type="evidence" value="ECO:0007669"/>
    <property type="project" value="UniProtKB-KW"/>
</dbReference>
<dbReference type="PROSITE" id="PS50404">
    <property type="entry name" value="GST_NTER"/>
    <property type="match status" value="1"/>
</dbReference>
<dbReference type="Proteomes" id="UP000239504">
    <property type="component" value="Unassembled WGS sequence"/>
</dbReference>
<accession>A0A2S7K0Q1</accession>
<dbReference type="InterPro" id="IPR036249">
    <property type="entry name" value="Thioredoxin-like_sf"/>
</dbReference>
<sequence>MGQPIFFYCPRTRADTVMWLNEELGGVCDIKLVNIKEGEHKSPDFLTINPMGKVPALVHDGVNVTESAAICAYLADAFADKGFAPALNDPKRGLYYRWMFYCPSCIEPMMLDKLGGVKRENPMAAGYGSEEDVLKSINVALSAGPYILGEKLSAADIVMGSLLNFAIMFGAIEKKGKIADYVDRMTSRPAFAKTQETSAKYAAELGFES</sequence>
<dbReference type="InterPro" id="IPR036282">
    <property type="entry name" value="Glutathione-S-Trfase_C_sf"/>
</dbReference>
<evidence type="ECO:0000313" key="3">
    <source>
        <dbReference type="Proteomes" id="UP000239504"/>
    </source>
</evidence>
<evidence type="ECO:0000259" key="1">
    <source>
        <dbReference type="PROSITE" id="PS50404"/>
    </source>
</evidence>
<organism evidence="2 3">
    <name type="scientific">Hyphococcus luteus</name>
    <dbReference type="NCBI Taxonomy" id="2058213"/>
    <lineage>
        <taxon>Bacteria</taxon>
        <taxon>Pseudomonadati</taxon>
        <taxon>Pseudomonadota</taxon>
        <taxon>Alphaproteobacteria</taxon>
        <taxon>Parvularculales</taxon>
        <taxon>Parvularculaceae</taxon>
        <taxon>Hyphococcus</taxon>
    </lineage>
</organism>